<evidence type="ECO:0000313" key="11">
    <source>
        <dbReference type="EMBL" id="PIR82257.1"/>
    </source>
</evidence>
<keyword evidence="3 7" id="KW-0694">RNA-binding</keyword>
<protein>
    <recommendedName>
        <fullName evidence="6 7">Large ribosomal subunit protein bL9</fullName>
    </recommendedName>
</protein>
<dbReference type="GO" id="GO:0019843">
    <property type="term" value="F:rRNA binding"/>
    <property type="evidence" value="ECO:0007669"/>
    <property type="project" value="UniProtKB-UniRule"/>
</dbReference>
<comment type="similarity">
    <text evidence="1 7">Belongs to the bacterial ribosomal protein bL9 family.</text>
</comment>
<dbReference type="Pfam" id="PF01281">
    <property type="entry name" value="Ribosomal_L9_N"/>
    <property type="match status" value="1"/>
</dbReference>
<dbReference type="HAMAP" id="MF_00503">
    <property type="entry name" value="Ribosomal_bL9"/>
    <property type="match status" value="1"/>
</dbReference>
<dbReference type="SUPFAM" id="SSF55658">
    <property type="entry name" value="L9 N-domain-like"/>
    <property type="match status" value="1"/>
</dbReference>
<dbReference type="Gene3D" id="3.10.430.100">
    <property type="entry name" value="Ribosomal protein L9, C-terminal domain"/>
    <property type="match status" value="1"/>
</dbReference>
<dbReference type="GO" id="GO:0003735">
    <property type="term" value="F:structural constituent of ribosome"/>
    <property type="evidence" value="ECO:0007669"/>
    <property type="project" value="InterPro"/>
</dbReference>
<evidence type="ECO:0000256" key="5">
    <source>
        <dbReference type="ARBA" id="ARBA00023274"/>
    </source>
</evidence>
<dbReference type="Pfam" id="PF03948">
    <property type="entry name" value="Ribosomal_L9_C"/>
    <property type="match status" value="1"/>
</dbReference>
<evidence type="ECO:0000256" key="2">
    <source>
        <dbReference type="ARBA" id="ARBA00022730"/>
    </source>
</evidence>
<evidence type="ECO:0000256" key="7">
    <source>
        <dbReference type="HAMAP-Rule" id="MF_00503"/>
    </source>
</evidence>
<dbReference type="EMBL" id="PFBM01000021">
    <property type="protein sequence ID" value="PIR82257.1"/>
    <property type="molecule type" value="Genomic_DNA"/>
</dbReference>
<dbReference type="Proteomes" id="UP000231379">
    <property type="component" value="Unassembled WGS sequence"/>
</dbReference>
<dbReference type="NCBIfam" id="TIGR00158">
    <property type="entry name" value="L9"/>
    <property type="match status" value="1"/>
</dbReference>
<dbReference type="InterPro" id="IPR036935">
    <property type="entry name" value="Ribosomal_bL9_N_sf"/>
</dbReference>
<feature type="domain" description="Large ribosomal subunit protein bL9 C-terminal" evidence="10">
    <location>
        <begin position="64"/>
        <end position="144"/>
    </location>
</feature>
<dbReference type="GO" id="GO:1990904">
    <property type="term" value="C:ribonucleoprotein complex"/>
    <property type="evidence" value="ECO:0007669"/>
    <property type="project" value="UniProtKB-KW"/>
</dbReference>
<evidence type="ECO:0000259" key="9">
    <source>
        <dbReference type="Pfam" id="PF01281"/>
    </source>
</evidence>
<evidence type="ECO:0000256" key="1">
    <source>
        <dbReference type="ARBA" id="ARBA00010605"/>
    </source>
</evidence>
<dbReference type="InterPro" id="IPR020070">
    <property type="entry name" value="Ribosomal_bL9_N"/>
</dbReference>
<keyword evidence="2 7" id="KW-0699">rRNA-binding</keyword>
<evidence type="ECO:0000256" key="6">
    <source>
        <dbReference type="ARBA" id="ARBA00035292"/>
    </source>
</evidence>
<evidence type="ECO:0000313" key="12">
    <source>
        <dbReference type="Proteomes" id="UP000231379"/>
    </source>
</evidence>
<dbReference type="Gene3D" id="3.40.5.10">
    <property type="entry name" value="Ribosomal protein L9, N-terminal domain"/>
    <property type="match status" value="1"/>
</dbReference>
<dbReference type="InterPro" id="IPR000244">
    <property type="entry name" value="Ribosomal_bL9"/>
</dbReference>
<evidence type="ECO:0000256" key="3">
    <source>
        <dbReference type="ARBA" id="ARBA00022884"/>
    </source>
</evidence>
<keyword evidence="4 7" id="KW-0689">Ribosomal protein</keyword>
<dbReference type="GO" id="GO:0005840">
    <property type="term" value="C:ribosome"/>
    <property type="evidence" value="ECO:0007669"/>
    <property type="project" value="UniProtKB-KW"/>
</dbReference>
<accession>A0A2H0U762</accession>
<dbReference type="InterPro" id="IPR009027">
    <property type="entry name" value="Ribosomal_bL9/RNase_H1_N"/>
</dbReference>
<dbReference type="InterPro" id="IPR020594">
    <property type="entry name" value="Ribosomal_bL9_bac/chp"/>
</dbReference>
<reference evidence="12" key="1">
    <citation type="submission" date="2017-09" db="EMBL/GenBank/DDBJ databases">
        <title>Depth-based differentiation of microbial function through sediment-hosted aquifers and enrichment of novel symbionts in the deep terrestrial subsurface.</title>
        <authorList>
            <person name="Probst A.J."/>
            <person name="Ladd B."/>
            <person name="Jarett J.K."/>
            <person name="Geller-Mcgrath D.E."/>
            <person name="Sieber C.M.K."/>
            <person name="Emerson J.B."/>
            <person name="Anantharaman K."/>
            <person name="Thomas B.C."/>
            <person name="Malmstrom R."/>
            <person name="Stieglmeier M."/>
            <person name="Klingl A."/>
            <person name="Woyke T."/>
            <person name="Ryan C.M."/>
            <person name="Banfield J.F."/>
        </authorList>
    </citation>
    <scope>NUCLEOTIDE SEQUENCE [LARGE SCALE GENOMIC DNA]</scope>
</reference>
<comment type="caution">
    <text evidence="11">The sequence shown here is derived from an EMBL/GenBank/DDBJ whole genome shotgun (WGS) entry which is preliminary data.</text>
</comment>
<comment type="function">
    <text evidence="7">Binds to the 23S rRNA.</text>
</comment>
<dbReference type="PANTHER" id="PTHR21368">
    <property type="entry name" value="50S RIBOSOMAL PROTEIN L9"/>
    <property type="match status" value="1"/>
</dbReference>
<feature type="compositionally biased region" description="Basic and acidic residues" evidence="8">
    <location>
        <begin position="52"/>
        <end position="66"/>
    </location>
</feature>
<dbReference type="SUPFAM" id="SSF55653">
    <property type="entry name" value="Ribosomal protein L9 C-domain"/>
    <property type="match status" value="1"/>
</dbReference>
<feature type="domain" description="Ribosomal protein L9" evidence="9">
    <location>
        <begin position="1"/>
        <end position="45"/>
    </location>
</feature>
<dbReference type="InterPro" id="IPR036791">
    <property type="entry name" value="Ribosomal_bL9_C_sf"/>
</dbReference>
<evidence type="ECO:0000259" key="10">
    <source>
        <dbReference type="Pfam" id="PF03948"/>
    </source>
</evidence>
<proteinExistence type="inferred from homology"/>
<dbReference type="InterPro" id="IPR020069">
    <property type="entry name" value="Ribosomal_bL9_C"/>
</dbReference>
<dbReference type="AlphaFoldDB" id="A0A2H0U762"/>
<sequence length="149" mass="16065">MKVILLKDVAGVGVKDSVKDVADGYAMNFLLARGLAEAATPEKLAAHKRRQEARSSAEKNQKEEERRIAQALRGARVTVSAPADESGHLYRQVSAADIAEAVSAQLNVPLAERCIHIERAIKRVGEAAAEARLGEERVTITLLVEAASR</sequence>
<name>A0A2H0U762_9BACT</name>
<dbReference type="GO" id="GO:0006412">
    <property type="term" value="P:translation"/>
    <property type="evidence" value="ECO:0007669"/>
    <property type="project" value="UniProtKB-UniRule"/>
</dbReference>
<feature type="region of interest" description="Disordered" evidence="8">
    <location>
        <begin position="42"/>
        <end position="66"/>
    </location>
</feature>
<gene>
    <name evidence="7 11" type="primary">rplI</name>
    <name evidence="11" type="ORF">COU20_03835</name>
</gene>
<organism evidence="11 12">
    <name type="scientific">Candidatus Kaiserbacteria bacterium CG10_big_fil_rev_8_21_14_0_10_59_10</name>
    <dbReference type="NCBI Taxonomy" id="1974612"/>
    <lineage>
        <taxon>Bacteria</taxon>
        <taxon>Candidatus Kaiseribacteriota</taxon>
    </lineage>
</organism>
<evidence type="ECO:0000256" key="4">
    <source>
        <dbReference type="ARBA" id="ARBA00022980"/>
    </source>
</evidence>
<keyword evidence="5 7" id="KW-0687">Ribonucleoprotein</keyword>
<evidence type="ECO:0000256" key="8">
    <source>
        <dbReference type="SAM" id="MobiDB-lite"/>
    </source>
</evidence>